<dbReference type="AlphaFoldDB" id="A0AAE4Q013"/>
<evidence type="ECO:0000313" key="8">
    <source>
        <dbReference type="EMBL" id="MDV5391303.1"/>
    </source>
</evidence>
<dbReference type="Gene3D" id="2.60.120.620">
    <property type="entry name" value="q2cbj1_9rhob like domain"/>
    <property type="match status" value="1"/>
</dbReference>
<reference evidence="8" key="1">
    <citation type="submission" date="2023-05" db="EMBL/GenBank/DDBJ databases">
        <title>Colonisation of extended spectrum b-lactamase- and carbapenemase-producing bacteria on hospital surfaces from low- and middle-income countries.</title>
        <authorList>
            <person name="Nieto-Rosado M."/>
            <person name="Sands K."/>
            <person name="Iregbu K."/>
            <person name="Zahra R."/>
            <person name="Mazarati J.B."/>
            <person name="Mehtar S."/>
            <person name="Barnards-Group B."/>
            <person name="Walsh T.R."/>
        </authorList>
    </citation>
    <scope>NUCLEOTIDE SEQUENCE</scope>
    <source>
        <strain evidence="8">PP-E493</strain>
    </source>
</reference>
<evidence type="ECO:0000256" key="4">
    <source>
        <dbReference type="ARBA" id="ARBA00022964"/>
    </source>
</evidence>
<evidence type="ECO:0000256" key="2">
    <source>
        <dbReference type="ARBA" id="ARBA00022723"/>
    </source>
</evidence>
<dbReference type="PROSITE" id="PS51471">
    <property type="entry name" value="FE2OG_OXY"/>
    <property type="match status" value="1"/>
</dbReference>
<dbReference type="EMBL" id="JASGOQ010000001">
    <property type="protein sequence ID" value="MDV5391303.1"/>
    <property type="molecule type" value="Genomic_DNA"/>
</dbReference>
<gene>
    <name evidence="8" type="ORF">QM089_13860</name>
</gene>
<name>A0AAE4Q013_9GAMM</name>
<dbReference type="InterPro" id="IPR005123">
    <property type="entry name" value="Oxoglu/Fe-dep_dioxygenase_dom"/>
</dbReference>
<dbReference type="GO" id="GO:0071456">
    <property type="term" value="P:cellular response to hypoxia"/>
    <property type="evidence" value="ECO:0007669"/>
    <property type="project" value="TreeGrafter"/>
</dbReference>
<dbReference type="PANTHER" id="PTHR12907">
    <property type="entry name" value="EGL NINE HOMOLOG-RELATED"/>
    <property type="match status" value="1"/>
</dbReference>
<keyword evidence="5" id="KW-0560">Oxidoreductase</keyword>
<keyword evidence="2" id="KW-0479">Metal-binding</keyword>
<comment type="cofactor">
    <cofactor evidence="1">
        <name>L-ascorbate</name>
        <dbReference type="ChEBI" id="CHEBI:38290"/>
    </cofactor>
</comment>
<dbReference type="Proteomes" id="UP001187859">
    <property type="component" value="Unassembled WGS sequence"/>
</dbReference>
<evidence type="ECO:0000256" key="1">
    <source>
        <dbReference type="ARBA" id="ARBA00001961"/>
    </source>
</evidence>
<keyword evidence="4" id="KW-0223">Dioxygenase</keyword>
<organism evidence="8 9">
    <name type="scientific">Shewanella xiamenensis</name>
    <dbReference type="NCBI Taxonomy" id="332186"/>
    <lineage>
        <taxon>Bacteria</taxon>
        <taxon>Pseudomonadati</taxon>
        <taxon>Pseudomonadota</taxon>
        <taxon>Gammaproteobacteria</taxon>
        <taxon>Alteromonadales</taxon>
        <taxon>Shewanellaceae</taxon>
        <taxon>Shewanella</taxon>
    </lineage>
</organism>
<dbReference type="GO" id="GO:0031543">
    <property type="term" value="F:peptidyl-proline dioxygenase activity"/>
    <property type="evidence" value="ECO:0007669"/>
    <property type="project" value="TreeGrafter"/>
</dbReference>
<sequence>MVSQLSEAVLDVIADALVDKGYIFLPELVPSHISQVLLEKVRTTEIHELKAASIGRGAEQQLNPDIRRDRIQWLEEQHEPDSLYLDLMMQLKDGLNRRLFMGLFDYESHYAVYQPGAFYKKHVDALKGSQNRILTTVFFLNPDWAPADCGELIIYDEADNEIERIAPKMGHFVIFLSERFPHEVTKTLAQRNSIAGWFRVSTSMHGF</sequence>
<dbReference type="PANTHER" id="PTHR12907:SF26">
    <property type="entry name" value="HIF PROLYL HYDROXYLASE, ISOFORM C"/>
    <property type="match status" value="1"/>
</dbReference>
<accession>A0AAE4Q013</accession>
<feature type="domain" description="Fe2OG dioxygenase" evidence="7">
    <location>
        <begin position="99"/>
        <end position="200"/>
    </location>
</feature>
<evidence type="ECO:0000256" key="3">
    <source>
        <dbReference type="ARBA" id="ARBA00022896"/>
    </source>
</evidence>
<evidence type="ECO:0000313" key="9">
    <source>
        <dbReference type="Proteomes" id="UP001187859"/>
    </source>
</evidence>
<evidence type="ECO:0000256" key="5">
    <source>
        <dbReference type="ARBA" id="ARBA00023002"/>
    </source>
</evidence>
<dbReference type="RefSeq" id="WP_037421285.1">
    <property type="nucleotide sequence ID" value="NZ_AP026732.1"/>
</dbReference>
<protein>
    <submittedName>
        <fullName evidence="8">2OG-Fe(II) oxygenase</fullName>
    </submittedName>
</protein>
<dbReference type="InterPro" id="IPR044862">
    <property type="entry name" value="Pro_4_hyd_alph_FE2OG_OXY"/>
</dbReference>
<dbReference type="GO" id="GO:0008198">
    <property type="term" value="F:ferrous iron binding"/>
    <property type="evidence" value="ECO:0007669"/>
    <property type="project" value="TreeGrafter"/>
</dbReference>
<keyword evidence="3" id="KW-0847">Vitamin C</keyword>
<proteinExistence type="predicted"/>
<dbReference type="GO" id="GO:0031418">
    <property type="term" value="F:L-ascorbic acid binding"/>
    <property type="evidence" value="ECO:0007669"/>
    <property type="project" value="UniProtKB-KW"/>
</dbReference>
<dbReference type="InterPro" id="IPR006620">
    <property type="entry name" value="Pro_4_hyd_alph"/>
</dbReference>
<comment type="caution">
    <text evidence="8">The sequence shown here is derived from an EMBL/GenBank/DDBJ whole genome shotgun (WGS) entry which is preliminary data.</text>
</comment>
<evidence type="ECO:0000256" key="6">
    <source>
        <dbReference type="ARBA" id="ARBA00023004"/>
    </source>
</evidence>
<dbReference type="Pfam" id="PF13640">
    <property type="entry name" value="2OG-FeII_Oxy_3"/>
    <property type="match status" value="1"/>
</dbReference>
<keyword evidence="6" id="KW-0408">Iron</keyword>
<evidence type="ECO:0000259" key="7">
    <source>
        <dbReference type="PROSITE" id="PS51471"/>
    </source>
</evidence>
<dbReference type="InterPro" id="IPR051559">
    <property type="entry name" value="HIF_prolyl_hydroxylases"/>
</dbReference>
<dbReference type="SMART" id="SM00702">
    <property type="entry name" value="P4Hc"/>
    <property type="match status" value="1"/>
</dbReference>